<name>A0ABR3V9Y8_HUMIN</name>
<dbReference type="Gene3D" id="2.60.40.3960">
    <property type="entry name" value="Velvet domain"/>
    <property type="match status" value="1"/>
</dbReference>
<evidence type="ECO:0000313" key="1">
    <source>
        <dbReference type="EMBL" id="KAL1838534.1"/>
    </source>
</evidence>
<keyword evidence="2" id="KW-1185">Reference proteome</keyword>
<dbReference type="EMBL" id="JAZGSY010000208">
    <property type="protein sequence ID" value="KAL1838534.1"/>
    <property type="molecule type" value="Genomic_DNA"/>
</dbReference>
<protein>
    <submittedName>
        <fullName evidence="1">Uncharacterized protein</fullName>
    </submittedName>
</protein>
<comment type="caution">
    <text evidence="1">The sequence shown here is derived from an EMBL/GenBank/DDBJ whole genome shotgun (WGS) entry which is preliminary data.</text>
</comment>
<gene>
    <name evidence="1" type="ORF">VTJ49DRAFT_2532</name>
</gene>
<proteinExistence type="predicted"/>
<reference evidence="1 2" key="1">
    <citation type="journal article" date="2024" name="Commun. Biol.">
        <title>Comparative genomic analysis of thermophilic fungi reveals convergent evolutionary adaptations and gene losses.</title>
        <authorList>
            <person name="Steindorff A.S."/>
            <person name="Aguilar-Pontes M.V."/>
            <person name="Robinson A.J."/>
            <person name="Andreopoulos B."/>
            <person name="LaButti K."/>
            <person name="Kuo A."/>
            <person name="Mondo S."/>
            <person name="Riley R."/>
            <person name="Otillar R."/>
            <person name="Haridas S."/>
            <person name="Lipzen A."/>
            <person name="Grimwood J."/>
            <person name="Schmutz J."/>
            <person name="Clum A."/>
            <person name="Reid I.D."/>
            <person name="Moisan M.C."/>
            <person name="Butler G."/>
            <person name="Nguyen T.T.M."/>
            <person name="Dewar K."/>
            <person name="Conant G."/>
            <person name="Drula E."/>
            <person name="Henrissat B."/>
            <person name="Hansel C."/>
            <person name="Singer S."/>
            <person name="Hutchinson M.I."/>
            <person name="de Vries R.P."/>
            <person name="Natvig D.O."/>
            <person name="Powell A.J."/>
            <person name="Tsang A."/>
            <person name="Grigoriev I.V."/>
        </authorList>
    </citation>
    <scope>NUCLEOTIDE SEQUENCE [LARGE SCALE GENOMIC DNA]</scope>
    <source>
        <strain evidence="1 2">CBS 620.91</strain>
    </source>
</reference>
<dbReference type="Proteomes" id="UP001583172">
    <property type="component" value="Unassembled WGS sequence"/>
</dbReference>
<organism evidence="1 2">
    <name type="scientific">Humicola insolens</name>
    <name type="common">Soft-rot fungus</name>
    <dbReference type="NCBI Taxonomy" id="85995"/>
    <lineage>
        <taxon>Eukaryota</taxon>
        <taxon>Fungi</taxon>
        <taxon>Dikarya</taxon>
        <taxon>Ascomycota</taxon>
        <taxon>Pezizomycotina</taxon>
        <taxon>Sordariomycetes</taxon>
        <taxon>Sordariomycetidae</taxon>
        <taxon>Sordariales</taxon>
        <taxon>Chaetomiaceae</taxon>
        <taxon>Mycothermus</taxon>
    </lineage>
</organism>
<dbReference type="InterPro" id="IPR038491">
    <property type="entry name" value="Velvet_dom_sf"/>
</dbReference>
<evidence type="ECO:0000313" key="2">
    <source>
        <dbReference type="Proteomes" id="UP001583172"/>
    </source>
</evidence>
<sequence length="161" mass="17890">MSTYTTSPPRVILSSFPHDPVPVSVNALLRVNGQPLTAHACFPIVPSSSGNAVVINTEKLSATLTLYIHKHGYDDNDPDAAYPTLEGAIAGTTSIGCVEPFTVTTDPEEIQIQFTWTDLQIRWPGRYRFKLNVEEYSEEDLSHGRYYADVAEAWSPWFTVV</sequence>
<accession>A0ABR3V9Y8</accession>